<accession>A0A0D7E6S7</accession>
<dbReference type="SUPFAM" id="SSF53807">
    <property type="entry name" value="Helical backbone' metal receptor"/>
    <property type="match status" value="1"/>
</dbReference>
<dbReference type="PATRIC" id="fig|1076.23.peg.6151"/>
<dbReference type="InterPro" id="IPR050902">
    <property type="entry name" value="ABC_Transporter_SBP"/>
</dbReference>
<dbReference type="Pfam" id="PF01497">
    <property type="entry name" value="Peripla_BP_2"/>
    <property type="match status" value="1"/>
</dbReference>
<evidence type="ECO:0000259" key="1">
    <source>
        <dbReference type="PROSITE" id="PS50983"/>
    </source>
</evidence>
<dbReference type="PANTHER" id="PTHR30535:SF4">
    <property type="entry name" value="HEMIN-BINDING PERIPLASMIC PROTEIN HMUT"/>
    <property type="match status" value="1"/>
</dbReference>
<dbReference type="AlphaFoldDB" id="A0A0D7E6S7"/>
<dbReference type="PROSITE" id="PS50983">
    <property type="entry name" value="FE_B12_PBP"/>
    <property type="match status" value="1"/>
</dbReference>
<proteinExistence type="predicted"/>
<protein>
    <submittedName>
        <fullName evidence="2">Iron ABC transporter</fullName>
    </submittedName>
</protein>
<dbReference type="InterPro" id="IPR002491">
    <property type="entry name" value="ABC_transptr_periplasmic_BD"/>
</dbReference>
<gene>
    <name evidence="2" type="ORF">OO17_25035</name>
</gene>
<sequence>MLIALVAPNTVRADALPRIASINVCTDQLLMTLADPAQILGLSPYARDPVRSWHAAEAARFPLLSGEAEDVLMLKPDIVVAGRYTKRATRELLKQQGLRVVEFDAARSIDDVKKQIRLMGELAGHPDRADTELARLEAAIARLRQVASRKAYRVLPVSRRGWIAGAQSLASSLLTAAGLRNAIGESGSMRAGFRSLETIVSLRPDFLMVTDGGDFAEDEGRAFLLHPALERFYPAAKRIVIPERLINCGGPMLVEAAQRLGAELERVER</sequence>
<dbReference type="Proteomes" id="UP000032515">
    <property type="component" value="Unassembled WGS sequence"/>
</dbReference>
<dbReference type="Gene3D" id="3.40.50.1980">
    <property type="entry name" value="Nitrogenase molybdenum iron protein domain"/>
    <property type="match status" value="2"/>
</dbReference>
<reference evidence="2 3" key="1">
    <citation type="submission" date="2014-11" db="EMBL/GenBank/DDBJ databases">
        <title>Genomics and ecophysiology of heterotrophic nitrogen fixing bacteria isolated from estuarine surface water.</title>
        <authorList>
            <person name="Bentzon-Tilia M."/>
            <person name="Severin I."/>
            <person name="Hansen L.H."/>
            <person name="Riemann L."/>
        </authorList>
    </citation>
    <scope>NUCLEOTIDE SEQUENCE [LARGE SCALE GENOMIC DNA]</scope>
    <source>
        <strain evidence="2 3">BAL398</strain>
    </source>
</reference>
<evidence type="ECO:0000313" key="2">
    <source>
        <dbReference type="EMBL" id="KIZ36170.1"/>
    </source>
</evidence>
<organism evidence="2 3">
    <name type="scientific">Rhodopseudomonas palustris</name>
    <dbReference type="NCBI Taxonomy" id="1076"/>
    <lineage>
        <taxon>Bacteria</taxon>
        <taxon>Pseudomonadati</taxon>
        <taxon>Pseudomonadota</taxon>
        <taxon>Alphaproteobacteria</taxon>
        <taxon>Hyphomicrobiales</taxon>
        <taxon>Nitrobacteraceae</taxon>
        <taxon>Rhodopseudomonas</taxon>
    </lineage>
</organism>
<dbReference type="RefSeq" id="WP_044416957.1">
    <property type="nucleotide sequence ID" value="NZ_JXXE01000591.1"/>
</dbReference>
<dbReference type="EMBL" id="JXXE01000591">
    <property type="protein sequence ID" value="KIZ36170.1"/>
    <property type="molecule type" value="Genomic_DNA"/>
</dbReference>
<dbReference type="PANTHER" id="PTHR30535">
    <property type="entry name" value="VITAMIN B12-BINDING PROTEIN"/>
    <property type="match status" value="1"/>
</dbReference>
<evidence type="ECO:0000313" key="3">
    <source>
        <dbReference type="Proteomes" id="UP000032515"/>
    </source>
</evidence>
<name>A0A0D7E6S7_RHOPL</name>
<comment type="caution">
    <text evidence="2">The sequence shown here is derived from an EMBL/GenBank/DDBJ whole genome shotgun (WGS) entry which is preliminary data.</text>
</comment>
<feature type="domain" description="Fe/B12 periplasmic-binding" evidence="1">
    <location>
        <begin position="18"/>
        <end position="269"/>
    </location>
</feature>